<dbReference type="Proteomes" id="UP000184010">
    <property type="component" value="Unassembled WGS sequence"/>
</dbReference>
<accession>A0A1M7TRH9</accession>
<name>A0A1M7TRH9_9FIRM</name>
<dbReference type="STRING" id="1121395.SAMN02745215_02450"/>
<keyword evidence="2" id="KW-1185">Reference proteome</keyword>
<dbReference type="AlphaFoldDB" id="A0A1M7TRH9"/>
<sequence length="77" mass="8701">MKACCITGPRAIPMEKIQYVRQALRREIEQAIADGFTGFLSDMDKGTNSEFTMLAAEKKQEIPGLFLEATRKAIRHK</sequence>
<proteinExistence type="predicted"/>
<dbReference type="SUPFAM" id="SSF102405">
    <property type="entry name" value="MCP/YpsA-like"/>
    <property type="match status" value="1"/>
</dbReference>
<reference evidence="2" key="1">
    <citation type="submission" date="2016-12" db="EMBL/GenBank/DDBJ databases">
        <authorList>
            <person name="Varghese N."/>
            <person name="Submissions S."/>
        </authorList>
    </citation>
    <scope>NUCLEOTIDE SEQUENCE [LARGE SCALE GENOMIC DNA]</scope>
    <source>
        <strain evidence="2">DSM 11544</strain>
    </source>
</reference>
<evidence type="ECO:0000313" key="1">
    <source>
        <dbReference type="EMBL" id="SHN73364.1"/>
    </source>
</evidence>
<evidence type="ECO:0000313" key="2">
    <source>
        <dbReference type="Proteomes" id="UP000184010"/>
    </source>
</evidence>
<dbReference type="RefSeq" id="WP_072772843.1">
    <property type="nucleotide sequence ID" value="NZ_FRDN01000007.1"/>
</dbReference>
<organism evidence="1 2">
    <name type="scientific">Desulfitobacterium chlororespirans DSM 11544</name>
    <dbReference type="NCBI Taxonomy" id="1121395"/>
    <lineage>
        <taxon>Bacteria</taxon>
        <taxon>Bacillati</taxon>
        <taxon>Bacillota</taxon>
        <taxon>Clostridia</taxon>
        <taxon>Eubacteriales</taxon>
        <taxon>Desulfitobacteriaceae</taxon>
        <taxon>Desulfitobacterium</taxon>
    </lineage>
</organism>
<protein>
    <submittedName>
        <fullName evidence="1">Uncharacterized protein</fullName>
    </submittedName>
</protein>
<gene>
    <name evidence="1" type="ORF">SAMN02745215_02450</name>
</gene>
<dbReference type="Gene3D" id="3.40.50.450">
    <property type="match status" value="1"/>
</dbReference>
<dbReference type="EMBL" id="FRDN01000007">
    <property type="protein sequence ID" value="SHN73364.1"/>
    <property type="molecule type" value="Genomic_DNA"/>
</dbReference>